<accession>A0A9P6HL57</accession>
<feature type="compositionally biased region" description="Polar residues" evidence="1">
    <location>
        <begin position="34"/>
        <end position="43"/>
    </location>
</feature>
<dbReference type="InterPro" id="IPR011009">
    <property type="entry name" value="Kinase-like_dom_sf"/>
</dbReference>
<dbReference type="Pfam" id="PF17667">
    <property type="entry name" value="Pkinase_fungal"/>
    <property type="match status" value="1"/>
</dbReference>
<dbReference type="PANTHER" id="PTHR38248:SF2">
    <property type="entry name" value="FUNK1 11"/>
    <property type="match status" value="1"/>
</dbReference>
<sequence>MSNTPPRSLVQSNQILFETPKSKRNPSVAPYDDVSSNTPSTRGSAAVMRQEGNTDRVEGYKRNDYDNYISEDLKKRVFVDFEIFLQSALHVPRDWRTLWGPAIEAVKANEEFRKGYKEYCDRCKAPRFTEQPFYKPLMETANAVLDVVSASKFDGISGTPQYYHVNDREKLQGGVINKRNLSPDLVVLHKGCQATEDSQTTGELRPPKEIHWANALHVLEVKSHNTAICDGDHIPRLIINEIDPLSNHAPSSTKRKSGKTVRPGTPTTASDPPSEASSKKRRSVESHTSHQPRPKKAKTTSKLLPVSEDDPGSSLSTPEPQTQASPAVQIGSYLLEMFSVPLLRSHATVCLVDRDRLQLYHANRSVILVSSAINISTAPGLDQFIAVIIAFHCLSLDQNGILHTFAEGNAELVKDTNISSDDRAIQNQNELRIKVKEPKKGFTLTLGDVISREPAIIGRSTVVLRATSLEWPGEKLVVKVSWPSDTRDSENEFVNKAIKEAKKEESTWAAKHLPKIWWAGDINFGTDSTFESVANLFEDATFAADGKFVYERRALRIIVQEELHPLKSLGNVKEIGQVFVDVACVHRWLHDHPGILHRDPSPNNIMCRIIEEPNATGESIRKVYGVLTDYDLSSWTVRLKNDYTKTSQQRTGTPPYMAQDLLKGKNTTHLYRHDLESLFYVMLLTCGRHELAGEIPGSTGGPLKMVMRGGKRPYDSWFNERNPVALGERKGAFFADTLPIELSPCFNDFRAWLRSLQFQFGDGFTLKSLYVRKQEREQESRQSDGTSAGEVDDSFDDETLGNKISYSSFIEPIRRLSGELKGLIIRYDPKAIPLPLTTPNGAPTC</sequence>
<gene>
    <name evidence="3" type="ORF">BJ322DRAFT_1018328</name>
</gene>
<dbReference type="GO" id="GO:0005524">
    <property type="term" value="F:ATP binding"/>
    <property type="evidence" value="ECO:0007669"/>
    <property type="project" value="InterPro"/>
</dbReference>
<feature type="region of interest" description="Disordered" evidence="1">
    <location>
        <begin position="1"/>
        <end position="54"/>
    </location>
</feature>
<feature type="region of interest" description="Disordered" evidence="1">
    <location>
        <begin position="245"/>
        <end position="325"/>
    </location>
</feature>
<keyword evidence="4" id="KW-1185">Reference proteome</keyword>
<dbReference type="InterPro" id="IPR040976">
    <property type="entry name" value="Pkinase_fungal"/>
</dbReference>
<dbReference type="OrthoDB" id="5569250at2759"/>
<evidence type="ECO:0000259" key="2">
    <source>
        <dbReference type="PROSITE" id="PS50011"/>
    </source>
</evidence>
<organism evidence="3 4">
    <name type="scientific">Thelephora terrestris</name>
    <dbReference type="NCBI Taxonomy" id="56493"/>
    <lineage>
        <taxon>Eukaryota</taxon>
        <taxon>Fungi</taxon>
        <taxon>Dikarya</taxon>
        <taxon>Basidiomycota</taxon>
        <taxon>Agaricomycotina</taxon>
        <taxon>Agaricomycetes</taxon>
        <taxon>Thelephorales</taxon>
        <taxon>Thelephoraceae</taxon>
        <taxon>Thelephora</taxon>
    </lineage>
</organism>
<feature type="domain" description="Protein kinase" evidence="2">
    <location>
        <begin position="449"/>
        <end position="795"/>
    </location>
</feature>
<protein>
    <recommendedName>
        <fullName evidence="2">Protein kinase domain-containing protein</fullName>
    </recommendedName>
</protein>
<dbReference type="Proteomes" id="UP000736335">
    <property type="component" value="Unassembled WGS sequence"/>
</dbReference>
<dbReference type="SUPFAM" id="SSF56112">
    <property type="entry name" value="Protein kinase-like (PK-like)"/>
    <property type="match status" value="1"/>
</dbReference>
<dbReference type="AlphaFoldDB" id="A0A9P6HL57"/>
<evidence type="ECO:0000313" key="3">
    <source>
        <dbReference type="EMBL" id="KAF9789742.1"/>
    </source>
</evidence>
<dbReference type="PROSITE" id="PS50011">
    <property type="entry name" value="PROTEIN_KINASE_DOM"/>
    <property type="match status" value="1"/>
</dbReference>
<dbReference type="Gene3D" id="1.10.510.10">
    <property type="entry name" value="Transferase(Phosphotransferase) domain 1"/>
    <property type="match status" value="1"/>
</dbReference>
<comment type="caution">
    <text evidence="3">The sequence shown here is derived from an EMBL/GenBank/DDBJ whole genome shotgun (WGS) entry which is preliminary data.</text>
</comment>
<dbReference type="EMBL" id="WIUZ02000003">
    <property type="protein sequence ID" value="KAF9789742.1"/>
    <property type="molecule type" value="Genomic_DNA"/>
</dbReference>
<evidence type="ECO:0000256" key="1">
    <source>
        <dbReference type="SAM" id="MobiDB-lite"/>
    </source>
</evidence>
<reference evidence="3" key="1">
    <citation type="journal article" date="2020" name="Nat. Commun.">
        <title>Large-scale genome sequencing of mycorrhizal fungi provides insights into the early evolution of symbiotic traits.</title>
        <authorList>
            <person name="Miyauchi S."/>
            <person name="Kiss E."/>
            <person name="Kuo A."/>
            <person name="Drula E."/>
            <person name="Kohler A."/>
            <person name="Sanchez-Garcia M."/>
            <person name="Morin E."/>
            <person name="Andreopoulos B."/>
            <person name="Barry K.W."/>
            <person name="Bonito G."/>
            <person name="Buee M."/>
            <person name="Carver A."/>
            <person name="Chen C."/>
            <person name="Cichocki N."/>
            <person name="Clum A."/>
            <person name="Culley D."/>
            <person name="Crous P.W."/>
            <person name="Fauchery L."/>
            <person name="Girlanda M."/>
            <person name="Hayes R.D."/>
            <person name="Keri Z."/>
            <person name="LaButti K."/>
            <person name="Lipzen A."/>
            <person name="Lombard V."/>
            <person name="Magnuson J."/>
            <person name="Maillard F."/>
            <person name="Murat C."/>
            <person name="Nolan M."/>
            <person name="Ohm R.A."/>
            <person name="Pangilinan J."/>
            <person name="Pereira M.F."/>
            <person name="Perotto S."/>
            <person name="Peter M."/>
            <person name="Pfister S."/>
            <person name="Riley R."/>
            <person name="Sitrit Y."/>
            <person name="Stielow J.B."/>
            <person name="Szollosi G."/>
            <person name="Zifcakova L."/>
            <person name="Stursova M."/>
            <person name="Spatafora J.W."/>
            <person name="Tedersoo L."/>
            <person name="Vaario L.M."/>
            <person name="Yamada A."/>
            <person name="Yan M."/>
            <person name="Wang P."/>
            <person name="Xu J."/>
            <person name="Bruns T."/>
            <person name="Baldrian P."/>
            <person name="Vilgalys R."/>
            <person name="Dunand C."/>
            <person name="Henrissat B."/>
            <person name="Grigoriev I.V."/>
            <person name="Hibbett D."/>
            <person name="Nagy L.G."/>
            <person name="Martin F.M."/>
        </authorList>
    </citation>
    <scope>NUCLEOTIDE SEQUENCE</scope>
    <source>
        <strain evidence="3">UH-Tt-Lm1</strain>
    </source>
</reference>
<feature type="compositionally biased region" description="Polar residues" evidence="1">
    <location>
        <begin position="313"/>
        <end position="325"/>
    </location>
</feature>
<evidence type="ECO:0000313" key="4">
    <source>
        <dbReference type="Proteomes" id="UP000736335"/>
    </source>
</evidence>
<feature type="compositionally biased region" description="Basic residues" evidence="1">
    <location>
        <begin position="290"/>
        <end position="299"/>
    </location>
</feature>
<reference evidence="3" key="2">
    <citation type="submission" date="2020-11" db="EMBL/GenBank/DDBJ databases">
        <authorList>
            <consortium name="DOE Joint Genome Institute"/>
            <person name="Kuo A."/>
            <person name="Miyauchi S."/>
            <person name="Kiss E."/>
            <person name="Drula E."/>
            <person name="Kohler A."/>
            <person name="Sanchez-Garcia M."/>
            <person name="Andreopoulos B."/>
            <person name="Barry K.W."/>
            <person name="Bonito G."/>
            <person name="Buee M."/>
            <person name="Carver A."/>
            <person name="Chen C."/>
            <person name="Cichocki N."/>
            <person name="Clum A."/>
            <person name="Culley D."/>
            <person name="Crous P.W."/>
            <person name="Fauchery L."/>
            <person name="Girlanda M."/>
            <person name="Hayes R."/>
            <person name="Keri Z."/>
            <person name="Labutti K."/>
            <person name="Lipzen A."/>
            <person name="Lombard V."/>
            <person name="Magnuson J."/>
            <person name="Maillard F."/>
            <person name="Morin E."/>
            <person name="Murat C."/>
            <person name="Nolan M."/>
            <person name="Ohm R."/>
            <person name="Pangilinan J."/>
            <person name="Pereira M."/>
            <person name="Perotto S."/>
            <person name="Peter M."/>
            <person name="Riley R."/>
            <person name="Sitrit Y."/>
            <person name="Stielow B."/>
            <person name="Szollosi G."/>
            <person name="Zifcakova L."/>
            <person name="Stursova M."/>
            <person name="Spatafora J.W."/>
            <person name="Tedersoo L."/>
            <person name="Vaario L.-M."/>
            <person name="Yamada A."/>
            <person name="Yan M."/>
            <person name="Wang P."/>
            <person name="Xu J."/>
            <person name="Bruns T."/>
            <person name="Baldrian P."/>
            <person name="Vilgalys R."/>
            <person name="Henrissat B."/>
            <person name="Grigoriev I.V."/>
            <person name="Hibbett D."/>
            <person name="Nagy L.G."/>
            <person name="Martin F.M."/>
        </authorList>
    </citation>
    <scope>NUCLEOTIDE SEQUENCE</scope>
    <source>
        <strain evidence="3">UH-Tt-Lm1</strain>
    </source>
</reference>
<feature type="region of interest" description="Disordered" evidence="1">
    <location>
        <begin position="776"/>
        <end position="796"/>
    </location>
</feature>
<dbReference type="GO" id="GO:0004672">
    <property type="term" value="F:protein kinase activity"/>
    <property type="evidence" value="ECO:0007669"/>
    <property type="project" value="InterPro"/>
</dbReference>
<feature type="compositionally biased region" description="Polar residues" evidence="1">
    <location>
        <begin position="1"/>
        <end position="16"/>
    </location>
</feature>
<proteinExistence type="predicted"/>
<dbReference type="InterPro" id="IPR000719">
    <property type="entry name" value="Prot_kinase_dom"/>
</dbReference>
<dbReference type="PANTHER" id="PTHR38248">
    <property type="entry name" value="FUNK1 6"/>
    <property type="match status" value="1"/>
</dbReference>
<name>A0A9P6HL57_9AGAM</name>